<comment type="caution">
    <text evidence="20">The sequence shown here is derived from an EMBL/GenBank/DDBJ whole genome shotgun (WGS) entry which is preliminary data.</text>
</comment>
<dbReference type="Gene3D" id="3.40.50.2300">
    <property type="match status" value="2"/>
</dbReference>
<evidence type="ECO:0000256" key="13">
    <source>
        <dbReference type="PROSITE-ProRule" id="PRU00169"/>
    </source>
</evidence>
<feature type="domain" description="Response regulatory" evidence="17">
    <location>
        <begin position="727"/>
        <end position="840"/>
    </location>
</feature>
<feature type="domain" description="PAC" evidence="19">
    <location>
        <begin position="252"/>
        <end position="306"/>
    </location>
</feature>
<dbReference type="SUPFAM" id="SSF55785">
    <property type="entry name" value="PYP-like sensor domain (PAS domain)"/>
    <property type="match status" value="2"/>
</dbReference>
<dbReference type="Pfam" id="PF02518">
    <property type="entry name" value="HATPase_c"/>
    <property type="match status" value="1"/>
</dbReference>
<evidence type="ECO:0000256" key="1">
    <source>
        <dbReference type="ARBA" id="ARBA00000085"/>
    </source>
</evidence>
<dbReference type="NCBIfam" id="TIGR00229">
    <property type="entry name" value="sensory_box"/>
    <property type="match status" value="1"/>
</dbReference>
<dbReference type="FunFam" id="1.10.287.130:FF:000004">
    <property type="entry name" value="Ethylene receptor 1"/>
    <property type="match status" value="1"/>
</dbReference>
<evidence type="ECO:0000259" key="17">
    <source>
        <dbReference type="PROSITE" id="PS50110"/>
    </source>
</evidence>
<feature type="region of interest" description="Disordered" evidence="15">
    <location>
        <begin position="656"/>
        <end position="678"/>
    </location>
</feature>
<name>A0A956NF26_UNCEI</name>
<dbReference type="Pfam" id="PF00072">
    <property type="entry name" value="Response_reg"/>
    <property type="match status" value="2"/>
</dbReference>
<keyword evidence="7" id="KW-0547">Nucleotide-binding</keyword>
<evidence type="ECO:0000256" key="9">
    <source>
        <dbReference type="ARBA" id="ARBA00022840"/>
    </source>
</evidence>
<dbReference type="InterPro" id="IPR003661">
    <property type="entry name" value="HisK_dim/P_dom"/>
</dbReference>
<feature type="region of interest" description="Disordered" evidence="15">
    <location>
        <begin position="34"/>
        <end position="61"/>
    </location>
</feature>
<keyword evidence="10" id="KW-1133">Transmembrane helix</keyword>
<keyword evidence="8" id="KW-0418">Kinase</keyword>
<dbReference type="PROSITE" id="PS50112">
    <property type="entry name" value="PAS"/>
    <property type="match status" value="1"/>
</dbReference>
<evidence type="ECO:0000259" key="19">
    <source>
        <dbReference type="PROSITE" id="PS50113"/>
    </source>
</evidence>
<evidence type="ECO:0000256" key="4">
    <source>
        <dbReference type="ARBA" id="ARBA00022553"/>
    </source>
</evidence>
<dbReference type="Gene3D" id="3.30.565.10">
    <property type="entry name" value="Histidine kinase-like ATPase, C-terminal domain"/>
    <property type="match status" value="1"/>
</dbReference>
<evidence type="ECO:0000256" key="12">
    <source>
        <dbReference type="ARBA" id="ARBA00023136"/>
    </source>
</evidence>
<feature type="domain" description="Histidine kinase" evidence="16">
    <location>
        <begin position="338"/>
        <end position="559"/>
    </location>
</feature>
<comment type="subcellular location">
    <subcellularLocation>
        <location evidence="2">Membrane</location>
    </subcellularLocation>
</comment>
<evidence type="ECO:0000256" key="14">
    <source>
        <dbReference type="SAM" id="Coils"/>
    </source>
</evidence>
<keyword evidence="6" id="KW-0812">Transmembrane</keyword>
<reference evidence="20" key="1">
    <citation type="submission" date="2020-04" db="EMBL/GenBank/DDBJ databases">
        <authorList>
            <person name="Zhang T."/>
        </authorList>
    </citation>
    <scope>NUCLEOTIDE SEQUENCE</scope>
    <source>
        <strain evidence="20">HKST-UBA02</strain>
    </source>
</reference>
<dbReference type="CDD" id="cd16922">
    <property type="entry name" value="HATPase_EvgS-ArcB-TorS-like"/>
    <property type="match status" value="1"/>
</dbReference>
<feature type="modified residue" description="4-aspartylphosphate" evidence="13">
    <location>
        <position position="776"/>
    </location>
</feature>
<dbReference type="EC" id="2.7.13.3" evidence="3"/>
<dbReference type="InterPro" id="IPR013767">
    <property type="entry name" value="PAS_fold"/>
</dbReference>
<dbReference type="CDD" id="cd00130">
    <property type="entry name" value="PAS"/>
    <property type="match status" value="1"/>
</dbReference>
<evidence type="ECO:0000256" key="8">
    <source>
        <dbReference type="ARBA" id="ARBA00022777"/>
    </source>
</evidence>
<dbReference type="SUPFAM" id="SSF55874">
    <property type="entry name" value="ATPase domain of HSP90 chaperone/DNA topoisomerase II/histidine kinase"/>
    <property type="match status" value="1"/>
</dbReference>
<dbReference type="InterPro" id="IPR001610">
    <property type="entry name" value="PAC"/>
</dbReference>
<evidence type="ECO:0000313" key="20">
    <source>
        <dbReference type="EMBL" id="MCA9757809.1"/>
    </source>
</evidence>
<dbReference type="SUPFAM" id="SSF47384">
    <property type="entry name" value="Homodimeric domain of signal transducing histidine kinase"/>
    <property type="match status" value="1"/>
</dbReference>
<feature type="domain" description="PAS" evidence="18">
    <location>
        <begin position="188"/>
        <end position="227"/>
    </location>
</feature>
<evidence type="ECO:0000256" key="3">
    <source>
        <dbReference type="ARBA" id="ARBA00012438"/>
    </source>
</evidence>
<dbReference type="InterPro" id="IPR035965">
    <property type="entry name" value="PAS-like_dom_sf"/>
</dbReference>
<dbReference type="SUPFAM" id="SSF52172">
    <property type="entry name" value="CheY-like"/>
    <property type="match status" value="2"/>
</dbReference>
<dbReference type="InterPro" id="IPR000014">
    <property type="entry name" value="PAS"/>
</dbReference>
<evidence type="ECO:0000256" key="2">
    <source>
        <dbReference type="ARBA" id="ARBA00004370"/>
    </source>
</evidence>
<dbReference type="InterPro" id="IPR013656">
    <property type="entry name" value="PAS_4"/>
</dbReference>
<evidence type="ECO:0000256" key="11">
    <source>
        <dbReference type="ARBA" id="ARBA00023012"/>
    </source>
</evidence>
<dbReference type="PRINTS" id="PR00344">
    <property type="entry name" value="BCTRLSENSOR"/>
</dbReference>
<feature type="region of interest" description="Disordered" evidence="15">
    <location>
        <begin position="697"/>
        <end position="721"/>
    </location>
</feature>
<dbReference type="InterPro" id="IPR011006">
    <property type="entry name" value="CheY-like_superfamily"/>
</dbReference>
<dbReference type="SMART" id="SM00388">
    <property type="entry name" value="HisKA"/>
    <property type="match status" value="1"/>
</dbReference>
<dbReference type="InterPro" id="IPR004358">
    <property type="entry name" value="Sig_transdc_His_kin-like_C"/>
</dbReference>
<dbReference type="PANTHER" id="PTHR45339">
    <property type="entry name" value="HYBRID SIGNAL TRANSDUCTION HISTIDINE KINASE J"/>
    <property type="match status" value="1"/>
</dbReference>
<evidence type="ECO:0000256" key="15">
    <source>
        <dbReference type="SAM" id="MobiDB-lite"/>
    </source>
</evidence>
<gene>
    <name evidence="20" type="ORF">KDA27_18605</name>
</gene>
<dbReference type="InterPro" id="IPR000700">
    <property type="entry name" value="PAS-assoc_C"/>
</dbReference>
<dbReference type="PROSITE" id="PS50109">
    <property type="entry name" value="HIS_KIN"/>
    <property type="match status" value="1"/>
</dbReference>
<feature type="compositionally biased region" description="Basic and acidic residues" evidence="15">
    <location>
        <begin position="701"/>
        <end position="721"/>
    </location>
</feature>
<dbReference type="GO" id="GO:0000155">
    <property type="term" value="F:phosphorelay sensor kinase activity"/>
    <property type="evidence" value="ECO:0007669"/>
    <property type="project" value="InterPro"/>
</dbReference>
<evidence type="ECO:0000259" key="18">
    <source>
        <dbReference type="PROSITE" id="PS50112"/>
    </source>
</evidence>
<dbReference type="Pfam" id="PF08448">
    <property type="entry name" value="PAS_4"/>
    <property type="match status" value="1"/>
</dbReference>
<dbReference type="GO" id="GO:0006355">
    <property type="term" value="P:regulation of DNA-templated transcription"/>
    <property type="evidence" value="ECO:0007669"/>
    <property type="project" value="InterPro"/>
</dbReference>
<dbReference type="GO" id="GO:0016020">
    <property type="term" value="C:membrane"/>
    <property type="evidence" value="ECO:0007669"/>
    <property type="project" value="UniProtKB-SubCell"/>
</dbReference>
<dbReference type="Gene3D" id="3.30.450.20">
    <property type="entry name" value="PAS domain"/>
    <property type="match status" value="2"/>
</dbReference>
<evidence type="ECO:0000256" key="5">
    <source>
        <dbReference type="ARBA" id="ARBA00022679"/>
    </source>
</evidence>
<reference evidence="20" key="2">
    <citation type="journal article" date="2021" name="Microbiome">
        <title>Successional dynamics and alternative stable states in a saline activated sludge microbial community over 9 years.</title>
        <authorList>
            <person name="Wang Y."/>
            <person name="Ye J."/>
            <person name="Ju F."/>
            <person name="Liu L."/>
            <person name="Boyd J.A."/>
            <person name="Deng Y."/>
            <person name="Parks D.H."/>
            <person name="Jiang X."/>
            <person name="Yin X."/>
            <person name="Woodcroft B.J."/>
            <person name="Tyson G.W."/>
            <person name="Hugenholtz P."/>
            <person name="Polz M.F."/>
            <person name="Zhang T."/>
        </authorList>
    </citation>
    <scope>NUCLEOTIDE SEQUENCE</scope>
    <source>
        <strain evidence="20">HKST-UBA02</strain>
    </source>
</reference>
<sequence>MDLGVVLALFILLSAGSGMGWALGRWQRSGSSLDAAERDEGFPSPPGSSSPAAPSPAETSGQLQALIDSTSQFVIFSLDRGYRYTAFNQRHRQEMSKVWSAEIEIGHSILDYMTNPELRALAKQSIDRALAGETFSETNLQPDLHIHYEFFWRPIVQSDGTIAGVTAFICDVSEVRKTLSRFSIQKAALESATSSVVITNANGTIEWVNPAFCQITGYSNDEVVGQNPRILKSGKLSDEVYAEMWRTISSGGTWRGELINRRKDGSLYTEEATVTPVTDERGTITHYVGFKRDISVLKKSLEDLEATQALLKEKNRRLDEALVAARAAAKAKDAFLANMSHELRTPMNGVIGMASLLRESEPLTDLQKDHVETIRASGQTLLALISDILDFSKIESDHMVLEETSVDLHDFIEETLEALAPIAWEKRLDLCVDIDSAVPSSIVCDPIRLRQIMTNLVGNAIKFTEQGEVVVTVECLPGEDEHRLSFGVRDTGVGIPPDVIDRLFEPFCQGDSSTTRLYGGTGLGLAISQRLVGLMGGRITIQSEPSVGSLFSFDICVTPASDSLALPDPPECLRGRNAWIVDDREASRRTLSRHLESFGCDALTFDSAAAALEGLETHDPPDLVLVDLFMPEMDGLEFIGRLRRHDRLRGSSRVTPTILLHSGGPESDRRRSDAGPATAVLSKPVRRRLLLEAATMACQREGTEPRDSAPKSRPTDTERMADRHPHRILLVEDNAVNRKVALRILAHLGYEADVAVNGAEAIEACRSGSYDLVLMDVQMPVVDGLAATRAVRALPGAQPKIFAMTANAMEGDRERCLAAGMNDYIAKPVRIDDIRRAVAA</sequence>
<dbReference type="Gene3D" id="1.10.287.130">
    <property type="match status" value="1"/>
</dbReference>
<keyword evidence="11" id="KW-0902">Two-component regulatory system</keyword>
<proteinExistence type="predicted"/>
<keyword evidence="5" id="KW-0808">Transferase</keyword>
<evidence type="ECO:0000256" key="6">
    <source>
        <dbReference type="ARBA" id="ARBA00022692"/>
    </source>
</evidence>
<evidence type="ECO:0000256" key="7">
    <source>
        <dbReference type="ARBA" id="ARBA00022741"/>
    </source>
</evidence>
<dbReference type="Proteomes" id="UP000739538">
    <property type="component" value="Unassembled WGS sequence"/>
</dbReference>
<evidence type="ECO:0000259" key="16">
    <source>
        <dbReference type="PROSITE" id="PS50109"/>
    </source>
</evidence>
<organism evidence="20 21">
    <name type="scientific">Eiseniibacteriota bacterium</name>
    <dbReference type="NCBI Taxonomy" id="2212470"/>
    <lineage>
        <taxon>Bacteria</taxon>
        <taxon>Candidatus Eiseniibacteriota</taxon>
    </lineage>
</organism>
<dbReference type="PROSITE" id="PS50113">
    <property type="entry name" value="PAC"/>
    <property type="match status" value="1"/>
</dbReference>
<dbReference type="SMART" id="SM00091">
    <property type="entry name" value="PAS"/>
    <property type="match status" value="2"/>
</dbReference>
<dbReference type="Pfam" id="PF00512">
    <property type="entry name" value="HisKA"/>
    <property type="match status" value="1"/>
</dbReference>
<dbReference type="PANTHER" id="PTHR45339:SF1">
    <property type="entry name" value="HYBRID SIGNAL TRANSDUCTION HISTIDINE KINASE J"/>
    <property type="match status" value="1"/>
</dbReference>
<evidence type="ECO:0000313" key="21">
    <source>
        <dbReference type="Proteomes" id="UP000739538"/>
    </source>
</evidence>
<dbReference type="GO" id="GO:0005524">
    <property type="term" value="F:ATP binding"/>
    <property type="evidence" value="ECO:0007669"/>
    <property type="project" value="UniProtKB-KW"/>
</dbReference>
<dbReference type="InterPro" id="IPR036097">
    <property type="entry name" value="HisK_dim/P_sf"/>
</dbReference>
<dbReference type="CDD" id="cd17546">
    <property type="entry name" value="REC_hyHK_CKI1_RcsC-like"/>
    <property type="match status" value="2"/>
</dbReference>
<dbReference type="EMBL" id="JAGQHS010000121">
    <property type="protein sequence ID" value="MCA9757809.1"/>
    <property type="molecule type" value="Genomic_DNA"/>
</dbReference>
<dbReference type="SMART" id="SM00387">
    <property type="entry name" value="HATPase_c"/>
    <property type="match status" value="1"/>
</dbReference>
<protein>
    <recommendedName>
        <fullName evidence="3">histidine kinase</fullName>
        <ecNumber evidence="3">2.7.13.3</ecNumber>
    </recommendedName>
</protein>
<feature type="modified residue" description="4-aspartylphosphate" evidence="13">
    <location>
        <position position="627"/>
    </location>
</feature>
<accession>A0A956NF26</accession>
<keyword evidence="12" id="KW-0472">Membrane</keyword>
<dbReference type="Pfam" id="PF00989">
    <property type="entry name" value="PAS"/>
    <property type="match status" value="1"/>
</dbReference>
<dbReference type="SMART" id="SM00086">
    <property type="entry name" value="PAC"/>
    <property type="match status" value="1"/>
</dbReference>
<dbReference type="SMART" id="SM00448">
    <property type="entry name" value="REC"/>
    <property type="match status" value="2"/>
</dbReference>
<dbReference type="CDD" id="cd00082">
    <property type="entry name" value="HisKA"/>
    <property type="match status" value="1"/>
</dbReference>
<feature type="coiled-coil region" evidence="14">
    <location>
        <begin position="294"/>
        <end position="324"/>
    </location>
</feature>
<dbReference type="AlphaFoldDB" id="A0A956NF26"/>
<evidence type="ECO:0000256" key="10">
    <source>
        <dbReference type="ARBA" id="ARBA00022989"/>
    </source>
</evidence>
<dbReference type="PROSITE" id="PS50110">
    <property type="entry name" value="RESPONSE_REGULATORY"/>
    <property type="match status" value="2"/>
</dbReference>
<keyword evidence="9" id="KW-0067">ATP-binding</keyword>
<dbReference type="InterPro" id="IPR036890">
    <property type="entry name" value="HATPase_C_sf"/>
</dbReference>
<dbReference type="FunFam" id="3.30.565.10:FF:000010">
    <property type="entry name" value="Sensor histidine kinase RcsC"/>
    <property type="match status" value="1"/>
</dbReference>
<feature type="domain" description="Response regulatory" evidence="17">
    <location>
        <begin position="577"/>
        <end position="698"/>
    </location>
</feature>
<dbReference type="InterPro" id="IPR001789">
    <property type="entry name" value="Sig_transdc_resp-reg_receiver"/>
</dbReference>
<comment type="catalytic activity">
    <reaction evidence="1">
        <text>ATP + protein L-histidine = ADP + protein N-phospho-L-histidine.</text>
        <dbReference type="EC" id="2.7.13.3"/>
    </reaction>
</comment>
<dbReference type="InterPro" id="IPR005467">
    <property type="entry name" value="His_kinase_dom"/>
</dbReference>
<dbReference type="InterPro" id="IPR003594">
    <property type="entry name" value="HATPase_dom"/>
</dbReference>
<keyword evidence="4 13" id="KW-0597">Phosphoprotein</keyword>
<keyword evidence="14" id="KW-0175">Coiled coil</keyword>